<feature type="transmembrane region" description="Helical" evidence="8">
    <location>
        <begin position="81"/>
        <end position="100"/>
    </location>
</feature>
<reference evidence="9 10" key="1">
    <citation type="submission" date="2022-05" db="EMBL/GenBank/DDBJ databases">
        <authorList>
            <person name="Park J.-S."/>
        </authorList>
    </citation>
    <scope>NUCLEOTIDE SEQUENCE [LARGE SCALE GENOMIC DNA]</scope>
    <source>
        <strain evidence="9 10">2012CJ34-2</strain>
    </source>
</reference>
<dbReference type="EMBL" id="JAMFLX010000017">
    <property type="protein sequence ID" value="MCL6270824.1"/>
    <property type="molecule type" value="Genomic_DNA"/>
</dbReference>
<evidence type="ECO:0000256" key="3">
    <source>
        <dbReference type="ARBA" id="ARBA00022519"/>
    </source>
</evidence>
<evidence type="ECO:0000313" key="9">
    <source>
        <dbReference type="EMBL" id="MCL6270824.1"/>
    </source>
</evidence>
<evidence type="ECO:0000256" key="1">
    <source>
        <dbReference type="ARBA" id="ARBA00022448"/>
    </source>
</evidence>
<evidence type="ECO:0000256" key="2">
    <source>
        <dbReference type="ARBA" id="ARBA00022475"/>
    </source>
</evidence>
<keyword evidence="2" id="KW-1003">Cell membrane</keyword>
<keyword evidence="3" id="KW-0997">Cell inner membrane</keyword>
<feature type="transmembrane region" description="Helical" evidence="8">
    <location>
        <begin position="12"/>
        <end position="34"/>
    </location>
</feature>
<organism evidence="9 10">
    <name type="scientific">Parendozoicomonas callyspongiae</name>
    <dbReference type="NCBI Taxonomy" id="2942213"/>
    <lineage>
        <taxon>Bacteria</taxon>
        <taxon>Pseudomonadati</taxon>
        <taxon>Pseudomonadota</taxon>
        <taxon>Gammaproteobacteria</taxon>
        <taxon>Oceanospirillales</taxon>
        <taxon>Endozoicomonadaceae</taxon>
        <taxon>Parendozoicomonas</taxon>
    </lineage>
</organism>
<comment type="caution">
    <text evidence="9">The sequence shown here is derived from an EMBL/GenBank/DDBJ whole genome shotgun (WGS) entry which is preliminary data.</text>
</comment>
<evidence type="ECO:0000256" key="6">
    <source>
        <dbReference type="ARBA" id="ARBA00022989"/>
    </source>
</evidence>
<proteinExistence type="predicted"/>
<dbReference type="Pfam" id="PF06610">
    <property type="entry name" value="AlaE"/>
    <property type="match status" value="1"/>
</dbReference>
<name>A0ABT0PHI6_9GAMM</name>
<evidence type="ECO:0000256" key="5">
    <source>
        <dbReference type="ARBA" id="ARBA00022970"/>
    </source>
</evidence>
<dbReference type="InterPro" id="IPR010574">
    <property type="entry name" value="Ala_export_AlaE"/>
</dbReference>
<accession>A0ABT0PHI6</accession>
<feature type="transmembrane region" description="Helical" evidence="8">
    <location>
        <begin position="106"/>
        <end position="125"/>
    </location>
</feature>
<keyword evidence="7 8" id="KW-0472">Membrane</keyword>
<keyword evidence="6 8" id="KW-1133">Transmembrane helix</keyword>
<keyword evidence="10" id="KW-1185">Reference proteome</keyword>
<dbReference type="Proteomes" id="UP001203338">
    <property type="component" value="Unassembled WGS sequence"/>
</dbReference>
<keyword evidence="1" id="KW-0813">Transport</keyword>
<evidence type="ECO:0000313" key="10">
    <source>
        <dbReference type="Proteomes" id="UP001203338"/>
    </source>
</evidence>
<protein>
    <submittedName>
        <fullName evidence="9">L-alanine exporter AlaE</fullName>
    </submittedName>
</protein>
<evidence type="ECO:0000256" key="7">
    <source>
        <dbReference type="ARBA" id="ARBA00023136"/>
    </source>
</evidence>
<keyword evidence="5" id="KW-0029">Amino-acid transport</keyword>
<sequence>MKLNRSWIADTVALISFTVVTGMFIEIAIVGMTLRQSIISRLMCQPLNISLGRVYGLYRDKIINKICGEKRTFLKETLGDILSYLSFQLPLYIGILIAVGMDMQGIIKASVTQTLALVILGAPYGRWLGFVRSMILNKNMTPA</sequence>
<gene>
    <name evidence="9" type="ORF">M3P05_12910</name>
</gene>
<evidence type="ECO:0000256" key="4">
    <source>
        <dbReference type="ARBA" id="ARBA00022692"/>
    </source>
</evidence>
<keyword evidence="4 8" id="KW-0812">Transmembrane</keyword>
<dbReference type="RefSeq" id="WP_249700119.1">
    <property type="nucleotide sequence ID" value="NZ_JAMFLX010000017.1"/>
</dbReference>
<evidence type="ECO:0000256" key="8">
    <source>
        <dbReference type="SAM" id="Phobius"/>
    </source>
</evidence>